<dbReference type="GO" id="GO:0044233">
    <property type="term" value="C:mitochondria-associated endoplasmic reticulum membrane contact site"/>
    <property type="evidence" value="ECO:0007669"/>
    <property type="project" value="TreeGrafter"/>
</dbReference>
<accession>A0A7K5IP45</accession>
<evidence type="ECO:0000313" key="19">
    <source>
        <dbReference type="Proteomes" id="UP000523146"/>
    </source>
</evidence>
<comment type="subcellular location">
    <subcellularLocation>
        <location evidence="1">Endoplasmic reticulum membrane</location>
        <topology evidence="1">Multi-pass membrane protein</topology>
    </subcellularLocation>
</comment>
<evidence type="ECO:0000256" key="13">
    <source>
        <dbReference type="ARBA" id="ARBA00041626"/>
    </source>
</evidence>
<proteinExistence type="inferred from homology"/>
<feature type="non-terminal residue" evidence="18">
    <location>
        <position position="1"/>
    </location>
</feature>
<protein>
    <recommendedName>
        <fullName evidence="14">Leukocyte receptor cluster member 4</fullName>
    </recommendedName>
    <alternativeName>
        <fullName evidence="17">Lysophospholipid acyltransferase 7</fullName>
    </alternativeName>
    <alternativeName>
        <fullName evidence="13">Membrane-bound O-acyltransferase domain-containing protein 7</fullName>
    </alternativeName>
</protein>
<keyword evidence="9 18" id="KW-0012">Acyltransferase</keyword>
<evidence type="ECO:0000256" key="1">
    <source>
        <dbReference type="ARBA" id="ARBA00004477"/>
    </source>
</evidence>
<dbReference type="EMBL" id="VXBI01004288">
    <property type="protein sequence ID" value="NWS83154.1"/>
    <property type="molecule type" value="Genomic_DNA"/>
</dbReference>
<evidence type="ECO:0000256" key="12">
    <source>
        <dbReference type="ARBA" id="ARBA00036730"/>
    </source>
</evidence>
<comment type="pathway">
    <text evidence="10">Phospholipid metabolism.</text>
</comment>
<dbReference type="InterPro" id="IPR004299">
    <property type="entry name" value="MBOAT_fam"/>
</dbReference>
<keyword evidence="7" id="KW-1133">Transmembrane helix</keyword>
<evidence type="ECO:0000256" key="3">
    <source>
        <dbReference type="ARBA" id="ARBA00010323"/>
    </source>
</evidence>
<dbReference type="AlphaFoldDB" id="A0A7K5IP45"/>
<dbReference type="GO" id="GO:0071617">
    <property type="term" value="F:lysophospholipid acyltransferase activity"/>
    <property type="evidence" value="ECO:0007669"/>
    <property type="project" value="TreeGrafter"/>
</dbReference>
<gene>
    <name evidence="18" type="primary">Mboat7</name>
    <name evidence="18" type="ORF">TOXRED_R11998</name>
</gene>
<evidence type="ECO:0000256" key="6">
    <source>
        <dbReference type="ARBA" id="ARBA00022824"/>
    </source>
</evidence>
<evidence type="ECO:0000256" key="14">
    <source>
        <dbReference type="ARBA" id="ARBA00041667"/>
    </source>
</evidence>
<dbReference type="Pfam" id="PF03062">
    <property type="entry name" value="MBOAT"/>
    <property type="match status" value="1"/>
</dbReference>
<evidence type="ECO:0000256" key="2">
    <source>
        <dbReference type="ARBA" id="ARBA00005074"/>
    </source>
</evidence>
<dbReference type="GO" id="GO:0030258">
    <property type="term" value="P:lipid modification"/>
    <property type="evidence" value="ECO:0007669"/>
    <property type="project" value="TreeGrafter"/>
</dbReference>
<organism evidence="18 19">
    <name type="scientific">Toxostoma redivivum</name>
    <name type="common">California thrasher</name>
    <dbReference type="NCBI Taxonomy" id="99882"/>
    <lineage>
        <taxon>Eukaryota</taxon>
        <taxon>Metazoa</taxon>
        <taxon>Chordata</taxon>
        <taxon>Craniata</taxon>
        <taxon>Vertebrata</taxon>
        <taxon>Euteleostomi</taxon>
        <taxon>Archelosauria</taxon>
        <taxon>Archosauria</taxon>
        <taxon>Dinosauria</taxon>
        <taxon>Saurischia</taxon>
        <taxon>Theropoda</taxon>
        <taxon>Coelurosauria</taxon>
        <taxon>Aves</taxon>
        <taxon>Neognathae</taxon>
        <taxon>Neoaves</taxon>
        <taxon>Telluraves</taxon>
        <taxon>Australaves</taxon>
        <taxon>Passeriformes</taxon>
        <taxon>Mimidae</taxon>
        <taxon>Toxostoma</taxon>
    </lineage>
</organism>
<comment type="pathway">
    <text evidence="2">Lipid metabolism; phospholipid metabolism.</text>
</comment>
<comment type="catalytic activity">
    <reaction evidence="15">
        <text>a 1-acyl-sn-glycero-3-phospho-(1D-myo-inositol) + (5Z,8Z,11Z,14Z)-eicosatetraenoyl-CoA = a 1-acyl-2-(5Z,8Z,11Z,14Z-eicosatetraenoyl)-sn-glycero-3-phospho-(1D-myo-inositol) + CoA</text>
        <dbReference type="Rhea" id="RHEA:37015"/>
        <dbReference type="ChEBI" id="CHEBI:57287"/>
        <dbReference type="ChEBI" id="CHEBI:57368"/>
        <dbReference type="ChEBI" id="CHEBI:64771"/>
        <dbReference type="ChEBI" id="CHEBI:75243"/>
    </reaction>
    <physiologicalReaction direction="left-to-right" evidence="15">
        <dbReference type="Rhea" id="RHEA:37016"/>
    </physiologicalReaction>
</comment>
<evidence type="ECO:0000256" key="8">
    <source>
        <dbReference type="ARBA" id="ARBA00023136"/>
    </source>
</evidence>
<keyword evidence="4 18" id="KW-0808">Transferase</keyword>
<keyword evidence="6" id="KW-0256">Endoplasmic reticulum</keyword>
<reference evidence="18 19" key="1">
    <citation type="submission" date="2019-09" db="EMBL/GenBank/DDBJ databases">
        <title>Bird 10,000 Genomes (B10K) Project - Family phase.</title>
        <authorList>
            <person name="Zhang G."/>
        </authorList>
    </citation>
    <scope>NUCLEOTIDE SEQUENCE [LARGE SCALE GENOMIC DNA]</scope>
    <source>
        <strain evidence="18">B10K-DU-002-15</strain>
        <tissue evidence="18">Muscle</tissue>
    </source>
</reference>
<comment type="similarity">
    <text evidence="3">Belongs to the membrane-bound acyltransferase family.</text>
</comment>
<evidence type="ECO:0000256" key="17">
    <source>
        <dbReference type="ARBA" id="ARBA00093678"/>
    </source>
</evidence>
<evidence type="ECO:0000256" key="7">
    <source>
        <dbReference type="ARBA" id="ARBA00022989"/>
    </source>
</evidence>
<evidence type="ECO:0000313" key="18">
    <source>
        <dbReference type="EMBL" id="NWS83154.1"/>
    </source>
</evidence>
<evidence type="ECO:0000256" key="9">
    <source>
        <dbReference type="ARBA" id="ARBA00023315"/>
    </source>
</evidence>
<comment type="catalytic activity">
    <reaction evidence="11">
        <text>(5Z,8Z,11Z,14Z)-eicosatetraenoyl-CoA + 1-hexadecanoyl-sn-glycero-3-phosphocholine = 1-hexadecanoyl-2-(5Z,8Z,11Z,14Z-eicosatetraenoyl)-sn-glycero-3-phosphocholine + CoA</text>
        <dbReference type="Rhea" id="RHEA:35999"/>
        <dbReference type="ChEBI" id="CHEBI:57287"/>
        <dbReference type="ChEBI" id="CHEBI:57368"/>
        <dbReference type="ChEBI" id="CHEBI:72998"/>
        <dbReference type="ChEBI" id="CHEBI:73003"/>
    </reaction>
    <physiologicalReaction direction="left-to-right" evidence="11">
        <dbReference type="Rhea" id="RHEA:36000"/>
    </physiologicalReaction>
</comment>
<evidence type="ECO:0000256" key="11">
    <source>
        <dbReference type="ARBA" id="ARBA00035964"/>
    </source>
</evidence>
<dbReference type="Proteomes" id="UP000523146">
    <property type="component" value="Unassembled WGS sequence"/>
</dbReference>
<comment type="catalytic activity">
    <reaction evidence="12">
        <text>a 1-acyl-sn-glycero-3-phospho-(1D-myo-inositol) + an acyl-CoA = a 1,2-diacyl-sn-glycero-3-phospho-(1D-myo-inositol) + CoA</text>
        <dbReference type="Rhea" id="RHEA:33195"/>
        <dbReference type="ChEBI" id="CHEBI:57287"/>
        <dbReference type="ChEBI" id="CHEBI:57880"/>
        <dbReference type="ChEBI" id="CHEBI:58342"/>
        <dbReference type="ChEBI" id="CHEBI:64771"/>
    </reaction>
    <physiologicalReaction direction="left-to-right" evidence="12">
        <dbReference type="Rhea" id="RHEA:33196"/>
    </physiologicalReaction>
</comment>
<comment type="caution">
    <text evidence="18">The sequence shown here is derived from an EMBL/GenBank/DDBJ whole genome shotgun (WGS) entry which is preliminary data.</text>
</comment>
<evidence type="ECO:0000256" key="15">
    <source>
        <dbReference type="ARBA" id="ARBA00049211"/>
    </source>
</evidence>
<dbReference type="GO" id="GO:0006661">
    <property type="term" value="P:phosphatidylinositol biosynthetic process"/>
    <property type="evidence" value="ECO:0007669"/>
    <property type="project" value="TreeGrafter"/>
</dbReference>
<name>A0A7K5IP45_TOXRE</name>
<evidence type="ECO:0000256" key="5">
    <source>
        <dbReference type="ARBA" id="ARBA00022692"/>
    </source>
</evidence>
<comment type="catalytic activity">
    <reaction evidence="16">
        <text>1-octadecanoyl-sn-glycero-3-phospho-(1D-myo-inositol) + (5Z,8Z,11Z,14Z)-eicosatetraenoyl-CoA = 1-octadecanoyl-2-(5Z,8Z,11Z,14Z-eicosatetraenoyl)-sn-glycero-3-phospho-(1D-myo-inositol) + CoA</text>
        <dbReference type="Rhea" id="RHEA:36835"/>
        <dbReference type="ChEBI" id="CHEBI:57287"/>
        <dbReference type="ChEBI" id="CHEBI:57368"/>
        <dbReference type="ChEBI" id="CHEBI:74243"/>
        <dbReference type="ChEBI" id="CHEBI:133606"/>
    </reaction>
    <physiologicalReaction direction="left-to-right" evidence="16">
        <dbReference type="Rhea" id="RHEA:36836"/>
    </physiologicalReaction>
</comment>
<keyword evidence="19" id="KW-1185">Reference proteome</keyword>
<dbReference type="InterPro" id="IPR049941">
    <property type="entry name" value="LPLAT_7/PORCN-like"/>
</dbReference>
<sequence length="153" mass="17582">QWDFESIRTVDPWGTEVGHRFRGGLRRWNMTVQWWLAAYVHRRGPRQYPLLRNAWTMLASAYWHGLHGGQHLAFLTVPLWLAAEAAAEAALGRHFGVPLEQLGGWKGSLLRGGQWFLKMRAFEYLSMGFVLRGAAATLRFWASVHFCLHLVPL</sequence>
<dbReference type="PANTHER" id="PTHR13906">
    <property type="entry name" value="PORCUPINE"/>
    <property type="match status" value="1"/>
</dbReference>
<evidence type="ECO:0000256" key="16">
    <source>
        <dbReference type="ARBA" id="ARBA00049362"/>
    </source>
</evidence>
<dbReference type="PANTHER" id="PTHR13906:SF16">
    <property type="entry name" value="LYSOPHOSPHOLIPID ACYLTRANSFERASE 7"/>
    <property type="match status" value="1"/>
</dbReference>
<evidence type="ECO:0000256" key="4">
    <source>
        <dbReference type="ARBA" id="ARBA00022679"/>
    </source>
</evidence>
<dbReference type="GO" id="GO:0005789">
    <property type="term" value="C:endoplasmic reticulum membrane"/>
    <property type="evidence" value="ECO:0007669"/>
    <property type="project" value="UniProtKB-SubCell"/>
</dbReference>
<keyword evidence="8" id="KW-0472">Membrane</keyword>
<evidence type="ECO:0000256" key="10">
    <source>
        <dbReference type="ARBA" id="ARBA00025707"/>
    </source>
</evidence>
<keyword evidence="5" id="KW-0812">Transmembrane</keyword>
<feature type="non-terminal residue" evidence="18">
    <location>
        <position position="153"/>
    </location>
</feature>